<feature type="region of interest" description="Disordered" evidence="2">
    <location>
        <begin position="595"/>
        <end position="706"/>
    </location>
</feature>
<comment type="caution">
    <text evidence="3">The sequence shown here is derived from an EMBL/GenBank/DDBJ whole genome shotgun (WGS) entry which is preliminary data.</text>
</comment>
<organism evidence="3 4">
    <name type="scientific">Coniochaeta hoffmannii</name>
    <dbReference type="NCBI Taxonomy" id="91930"/>
    <lineage>
        <taxon>Eukaryota</taxon>
        <taxon>Fungi</taxon>
        <taxon>Dikarya</taxon>
        <taxon>Ascomycota</taxon>
        <taxon>Pezizomycotina</taxon>
        <taxon>Sordariomycetes</taxon>
        <taxon>Sordariomycetidae</taxon>
        <taxon>Coniochaetales</taxon>
        <taxon>Coniochaetaceae</taxon>
        <taxon>Coniochaeta</taxon>
    </lineage>
</organism>
<evidence type="ECO:0000256" key="1">
    <source>
        <dbReference type="SAM" id="Coils"/>
    </source>
</evidence>
<dbReference type="EMBL" id="JANBVN010000104">
    <property type="protein sequence ID" value="KAJ9144015.1"/>
    <property type="molecule type" value="Genomic_DNA"/>
</dbReference>
<feature type="compositionally biased region" description="Basic and acidic residues" evidence="2">
    <location>
        <begin position="632"/>
        <end position="643"/>
    </location>
</feature>
<feature type="compositionally biased region" description="Basic and acidic residues" evidence="2">
    <location>
        <begin position="673"/>
        <end position="683"/>
    </location>
</feature>
<evidence type="ECO:0000313" key="3">
    <source>
        <dbReference type="EMBL" id="KAJ9144015.1"/>
    </source>
</evidence>
<feature type="coiled-coil region" evidence="1">
    <location>
        <begin position="353"/>
        <end position="387"/>
    </location>
</feature>
<feature type="region of interest" description="Disordered" evidence="2">
    <location>
        <begin position="206"/>
        <end position="261"/>
    </location>
</feature>
<reference evidence="3" key="1">
    <citation type="submission" date="2022-07" db="EMBL/GenBank/DDBJ databases">
        <title>Fungi with potential for degradation of polypropylene.</title>
        <authorList>
            <person name="Gostincar C."/>
        </authorList>
    </citation>
    <scope>NUCLEOTIDE SEQUENCE</scope>
    <source>
        <strain evidence="3">EXF-13287</strain>
    </source>
</reference>
<keyword evidence="1" id="KW-0175">Coiled coil</keyword>
<evidence type="ECO:0000313" key="4">
    <source>
        <dbReference type="Proteomes" id="UP001174691"/>
    </source>
</evidence>
<protein>
    <submittedName>
        <fullName evidence="3">Autophagy-related protein 28</fullName>
    </submittedName>
</protein>
<accession>A0AA38VEE0</accession>
<keyword evidence="4" id="KW-1185">Reference proteome</keyword>
<evidence type="ECO:0000256" key="2">
    <source>
        <dbReference type="SAM" id="MobiDB-lite"/>
    </source>
</evidence>
<feature type="region of interest" description="Disordered" evidence="2">
    <location>
        <begin position="1"/>
        <end position="135"/>
    </location>
</feature>
<feature type="compositionally biased region" description="Low complexity" evidence="2">
    <location>
        <begin position="208"/>
        <end position="219"/>
    </location>
</feature>
<sequence>MTSKSSFLPRLSLSGGDAPVLPFHNTSSPPPRRQPSEYDLSDLSPRPDDALLPSRASHGRRRSSSDRQSSSPSARYSDYASSAGSESKNKSRILFAGPPPPIATSAFLYRDEEEDAASHRSPPPSHQRTSHGTPASFARSALTSVTSVLFERGSPAGSSPHAGRGADRQVYEPDTVWRNLQQREKALQRELQHILDIQSARLAANLDPTAGAPNGTTTTSQRLPSTRSDASDAGSATPRGGDLSLSSTDSRQRRDRHGVFDDARGADYGQVVIPVRQPRRKPMGLAAARAALARNMSVLADLKAEEDAVLTAALATRKKWLAQLKRLAGRRENIAHELRALESGAQEPLGQELRGLDREREKLCKDITELEERLAGMRSRKRLLDMQIQDVKNQREAGLSGYRNALKEVDASVSNLLQRPPVKPLDLDAMRLQKIDEEGNRVPAEIEQSPGGIEFLHLVPQRRTVDMARQWWDAEIKILEERKAEVDNERIALEQGVQVWEKAVKIVSDYEISLIRQMNGEMDDGHKGKGREPTLEEAMRGQLDKLAKVIAGLEELLRDVELRSWNLLICAIGAELEAFKQAEEIQRDMLRSAGFDDEEAEPDRNGENGPTPRLGRSVSGKISPIKKTATPENKDLVDVHDDTAATESDNEVPPDLLVAQEEEERGGESSPSRTRDVVSRNDEREDSENEVPREFLAEHDGNDEDE</sequence>
<feature type="compositionally biased region" description="Basic and acidic residues" evidence="2">
    <location>
        <begin position="690"/>
        <end position="700"/>
    </location>
</feature>
<dbReference type="Proteomes" id="UP001174691">
    <property type="component" value="Unassembled WGS sequence"/>
</dbReference>
<proteinExistence type="predicted"/>
<feature type="compositionally biased region" description="Low complexity" evidence="2">
    <location>
        <begin position="66"/>
        <end position="85"/>
    </location>
</feature>
<dbReference type="AlphaFoldDB" id="A0AA38VEE0"/>
<gene>
    <name evidence="3" type="ORF">NKR19_g6612</name>
</gene>
<name>A0AA38VEE0_9PEZI</name>